<feature type="transmembrane region" description="Helical" evidence="1">
    <location>
        <begin position="246"/>
        <end position="267"/>
    </location>
</feature>
<feature type="transmembrane region" description="Helical" evidence="1">
    <location>
        <begin position="12"/>
        <end position="34"/>
    </location>
</feature>
<protein>
    <submittedName>
        <fullName evidence="3">Putative Abortive infection protein</fullName>
    </submittedName>
</protein>
<keyword evidence="1" id="KW-1133">Transmembrane helix</keyword>
<feature type="transmembrane region" description="Helical" evidence="1">
    <location>
        <begin position="54"/>
        <end position="76"/>
    </location>
</feature>
<evidence type="ECO:0000256" key="1">
    <source>
        <dbReference type="SAM" id="Phobius"/>
    </source>
</evidence>
<keyword evidence="1" id="KW-0812">Transmembrane</keyword>
<dbReference type="OMA" id="ESFYAIF"/>
<dbReference type="Pfam" id="PF02517">
    <property type="entry name" value="Rce1-like"/>
    <property type="match status" value="1"/>
</dbReference>
<evidence type="ECO:0000313" key="4">
    <source>
        <dbReference type="Proteomes" id="UP000011185"/>
    </source>
</evidence>
<dbReference type="OrthoDB" id="10401724at2759"/>
<reference evidence="3 4" key="1">
    <citation type="journal article" date="2012" name="PLoS Pathog.">
        <title>The genome of the obligate intracellular parasite Trachipleistophora hominis: new insights into microsporidian genome dynamics and reductive evolution.</title>
        <authorList>
            <person name="Heinz E."/>
            <person name="Williams T.A."/>
            <person name="Nakjang S."/>
            <person name="Noel C.J."/>
            <person name="Swan D.C."/>
            <person name="Goldberg A.V."/>
            <person name="Harris S.R."/>
            <person name="Weinmaier T."/>
            <person name="Markert S."/>
            <person name="Becher D."/>
            <person name="Bernhardt J."/>
            <person name="Dagan T."/>
            <person name="Hacker C."/>
            <person name="Lucocq J.M."/>
            <person name="Schweder T."/>
            <person name="Rattei T."/>
            <person name="Hall N."/>
            <person name="Hirt R.P."/>
            <person name="Embley T.M."/>
        </authorList>
    </citation>
    <scope>NUCLEOTIDE SEQUENCE [LARGE SCALE GENOMIC DNA]</scope>
</reference>
<dbReference type="InParanoid" id="L7JRM7"/>
<dbReference type="VEuPathDB" id="MicrosporidiaDB:THOM_2956"/>
<dbReference type="AlphaFoldDB" id="L7JRM7"/>
<feature type="domain" description="CAAX prenyl protease 2/Lysostaphin resistance protein A-like" evidence="2">
    <location>
        <begin position="221"/>
        <end position="279"/>
    </location>
</feature>
<dbReference type="EMBL" id="JH994072">
    <property type="protein sequence ID" value="ELQ74128.1"/>
    <property type="molecule type" value="Genomic_DNA"/>
</dbReference>
<feature type="transmembrane region" description="Helical" evidence="1">
    <location>
        <begin position="88"/>
        <end position="109"/>
    </location>
</feature>
<dbReference type="Proteomes" id="UP000011185">
    <property type="component" value="Unassembled WGS sequence"/>
</dbReference>
<sequence>MTFKLSHCMSARIALSTVAGLALITTYYCLKYYQNWRIELHNLEPSSTEYNVRIFTTITIESFYAIFILLANFRYFLNEIILFYNNKYKSMIVIFLYFLLLGVSSKWSISEKNVSYRFIIRDVIFYPFFEEFFFRHVLFQNLKYGMVGIERIWIMNNEPGDLKADTSSVTHTDDRSDVTLSTRVAGTTIKNNIVHRKLIVKDLNTYTVLETADITFLLVIIYFAVISSILFATAHHFYDVILINDYIYRVISGIFYTIFVDLTHNLLVSLICHSVHNLFVLKCQSDEK</sequence>
<dbReference type="GO" id="GO:0004175">
    <property type="term" value="F:endopeptidase activity"/>
    <property type="evidence" value="ECO:0007669"/>
    <property type="project" value="UniProtKB-ARBA"/>
</dbReference>
<dbReference type="InterPro" id="IPR003675">
    <property type="entry name" value="Rce1/LyrA-like_dom"/>
</dbReference>
<organism evidence="3 4">
    <name type="scientific">Trachipleistophora hominis</name>
    <name type="common">Microsporidian parasite</name>
    <dbReference type="NCBI Taxonomy" id="72359"/>
    <lineage>
        <taxon>Eukaryota</taxon>
        <taxon>Fungi</taxon>
        <taxon>Fungi incertae sedis</taxon>
        <taxon>Microsporidia</taxon>
        <taxon>Pleistophoridae</taxon>
        <taxon>Trachipleistophora</taxon>
    </lineage>
</organism>
<feature type="transmembrane region" description="Helical" evidence="1">
    <location>
        <begin position="214"/>
        <end position="234"/>
    </location>
</feature>
<keyword evidence="1" id="KW-0472">Membrane</keyword>
<dbReference type="HOGENOM" id="CLU_957125_0_0_1"/>
<gene>
    <name evidence="3" type="ORF">THOM_2956</name>
</gene>
<accession>L7JRM7</accession>
<keyword evidence="4" id="KW-1185">Reference proteome</keyword>
<evidence type="ECO:0000259" key="2">
    <source>
        <dbReference type="Pfam" id="PF02517"/>
    </source>
</evidence>
<dbReference type="GO" id="GO:0080120">
    <property type="term" value="P:CAAX-box protein maturation"/>
    <property type="evidence" value="ECO:0007669"/>
    <property type="project" value="UniProtKB-ARBA"/>
</dbReference>
<evidence type="ECO:0000313" key="3">
    <source>
        <dbReference type="EMBL" id="ELQ74128.1"/>
    </source>
</evidence>
<proteinExistence type="predicted"/>
<name>L7JRM7_TRAHO</name>